<dbReference type="Proteomes" id="UP000799444">
    <property type="component" value="Unassembled WGS sequence"/>
</dbReference>
<dbReference type="PANTHER" id="PTHR24072">
    <property type="entry name" value="RHO FAMILY GTPASE"/>
    <property type="match status" value="1"/>
</dbReference>
<dbReference type="Gene3D" id="3.40.50.300">
    <property type="entry name" value="P-loop containing nucleotide triphosphate hydrolases"/>
    <property type="match status" value="1"/>
</dbReference>
<reference evidence="5" key="1">
    <citation type="journal article" date="2020" name="Stud. Mycol.">
        <title>101 Dothideomycetes genomes: a test case for predicting lifestyles and emergence of pathogens.</title>
        <authorList>
            <person name="Haridas S."/>
            <person name="Albert R."/>
            <person name="Binder M."/>
            <person name="Bloem J."/>
            <person name="Labutti K."/>
            <person name="Salamov A."/>
            <person name="Andreopoulos B."/>
            <person name="Baker S."/>
            <person name="Barry K."/>
            <person name="Bills G."/>
            <person name="Bluhm B."/>
            <person name="Cannon C."/>
            <person name="Castanera R."/>
            <person name="Culley D."/>
            <person name="Daum C."/>
            <person name="Ezra D."/>
            <person name="Gonzalez J."/>
            <person name="Henrissat B."/>
            <person name="Kuo A."/>
            <person name="Liang C."/>
            <person name="Lipzen A."/>
            <person name="Lutzoni F."/>
            <person name="Magnuson J."/>
            <person name="Mondo S."/>
            <person name="Nolan M."/>
            <person name="Ohm R."/>
            <person name="Pangilinan J."/>
            <person name="Park H.-J."/>
            <person name="Ramirez L."/>
            <person name="Alfaro M."/>
            <person name="Sun H."/>
            <person name="Tritt A."/>
            <person name="Yoshinaga Y."/>
            <person name="Zwiers L.-H."/>
            <person name="Turgeon B."/>
            <person name="Goodwin S."/>
            <person name="Spatafora J."/>
            <person name="Crous P."/>
            <person name="Grigoriev I."/>
        </authorList>
    </citation>
    <scope>NUCLEOTIDE SEQUENCE</scope>
    <source>
        <strain evidence="5">CBS 125425</strain>
    </source>
</reference>
<protein>
    <submittedName>
        <fullName evidence="5">Ras-domain-containing protein</fullName>
    </submittedName>
</protein>
<organism evidence="5 6">
    <name type="scientific">Polyplosphaeria fusca</name>
    <dbReference type="NCBI Taxonomy" id="682080"/>
    <lineage>
        <taxon>Eukaryota</taxon>
        <taxon>Fungi</taxon>
        <taxon>Dikarya</taxon>
        <taxon>Ascomycota</taxon>
        <taxon>Pezizomycotina</taxon>
        <taxon>Dothideomycetes</taxon>
        <taxon>Pleosporomycetidae</taxon>
        <taxon>Pleosporales</taxon>
        <taxon>Tetraplosphaeriaceae</taxon>
        <taxon>Polyplosphaeria</taxon>
    </lineage>
</organism>
<evidence type="ECO:0000313" key="5">
    <source>
        <dbReference type="EMBL" id="KAF2729459.1"/>
    </source>
</evidence>
<dbReference type="EMBL" id="ML996244">
    <property type="protein sequence ID" value="KAF2729459.1"/>
    <property type="molecule type" value="Genomic_DNA"/>
</dbReference>
<gene>
    <name evidence="5" type="ORF">EJ04DRAFT_515896</name>
</gene>
<dbReference type="GO" id="GO:0003924">
    <property type="term" value="F:GTPase activity"/>
    <property type="evidence" value="ECO:0007669"/>
    <property type="project" value="InterPro"/>
</dbReference>
<dbReference type="SMART" id="SM00174">
    <property type="entry name" value="RHO"/>
    <property type="match status" value="1"/>
</dbReference>
<dbReference type="SMART" id="SM00173">
    <property type="entry name" value="RAS"/>
    <property type="match status" value="1"/>
</dbReference>
<proteinExistence type="predicted"/>
<keyword evidence="1" id="KW-0488">Methylation</keyword>
<dbReference type="InterPro" id="IPR003578">
    <property type="entry name" value="Small_GTPase_Rho"/>
</dbReference>
<evidence type="ECO:0000256" key="1">
    <source>
        <dbReference type="ARBA" id="ARBA00022481"/>
    </source>
</evidence>
<feature type="region of interest" description="Disordered" evidence="4">
    <location>
        <begin position="1"/>
        <end position="31"/>
    </location>
</feature>
<dbReference type="SMART" id="SM00175">
    <property type="entry name" value="RAB"/>
    <property type="match status" value="1"/>
</dbReference>
<dbReference type="AlphaFoldDB" id="A0A9P4QMX2"/>
<keyword evidence="6" id="KW-1185">Reference proteome</keyword>
<dbReference type="PROSITE" id="PS51420">
    <property type="entry name" value="RHO"/>
    <property type="match status" value="1"/>
</dbReference>
<dbReference type="InterPro" id="IPR027417">
    <property type="entry name" value="P-loop_NTPase"/>
</dbReference>
<evidence type="ECO:0000256" key="4">
    <source>
        <dbReference type="SAM" id="MobiDB-lite"/>
    </source>
</evidence>
<keyword evidence="3" id="KW-0342">GTP-binding</keyword>
<dbReference type="Pfam" id="PF00071">
    <property type="entry name" value="Ras"/>
    <property type="match status" value="1"/>
</dbReference>
<dbReference type="OrthoDB" id="8830751at2759"/>
<dbReference type="PROSITE" id="PS51419">
    <property type="entry name" value="RAB"/>
    <property type="match status" value="1"/>
</dbReference>
<sequence>MEPTSLSASMQKTPHSARTPTAPHQESLKAAAESPGVSLKCVVTGDSCCDKYQFVRAATNGISSPEYVPTVYENYNIDMDWRGKRVRLGIWDTTGQEDYDRLRPLSYLQADVVFVLFSIIDRTSFDNVRLKWIPEIHHFAPGVHKILVGVKKGLRGDAQVLEELGSRKMSPVMPHEGFDLAKAIKAFSYIECDADSMENVSKPFDEVGATVFDDVYGVLKFV</sequence>
<feature type="compositionally biased region" description="Polar residues" evidence="4">
    <location>
        <begin position="1"/>
        <end position="24"/>
    </location>
</feature>
<dbReference type="GO" id="GO:0007264">
    <property type="term" value="P:small GTPase-mediated signal transduction"/>
    <property type="evidence" value="ECO:0007669"/>
    <property type="project" value="InterPro"/>
</dbReference>
<dbReference type="PRINTS" id="PR00449">
    <property type="entry name" value="RASTRNSFRMNG"/>
</dbReference>
<evidence type="ECO:0000256" key="2">
    <source>
        <dbReference type="ARBA" id="ARBA00022741"/>
    </source>
</evidence>
<evidence type="ECO:0000256" key="3">
    <source>
        <dbReference type="ARBA" id="ARBA00023134"/>
    </source>
</evidence>
<dbReference type="InterPro" id="IPR001806">
    <property type="entry name" value="Small_GTPase"/>
</dbReference>
<dbReference type="GO" id="GO:0005525">
    <property type="term" value="F:GTP binding"/>
    <property type="evidence" value="ECO:0007669"/>
    <property type="project" value="UniProtKB-KW"/>
</dbReference>
<evidence type="ECO:0000313" key="6">
    <source>
        <dbReference type="Proteomes" id="UP000799444"/>
    </source>
</evidence>
<name>A0A9P4QMX2_9PLEO</name>
<dbReference type="InterPro" id="IPR005225">
    <property type="entry name" value="Small_GTP-bd"/>
</dbReference>
<comment type="caution">
    <text evidence="5">The sequence shown here is derived from an EMBL/GenBank/DDBJ whole genome shotgun (WGS) entry which is preliminary data.</text>
</comment>
<dbReference type="NCBIfam" id="TIGR00231">
    <property type="entry name" value="small_GTP"/>
    <property type="match status" value="1"/>
</dbReference>
<dbReference type="SUPFAM" id="SSF52540">
    <property type="entry name" value="P-loop containing nucleoside triphosphate hydrolases"/>
    <property type="match status" value="1"/>
</dbReference>
<keyword evidence="2" id="KW-0547">Nucleotide-binding</keyword>
<dbReference type="CDD" id="cd00157">
    <property type="entry name" value="Rho"/>
    <property type="match status" value="1"/>
</dbReference>
<accession>A0A9P4QMX2</accession>